<evidence type="ECO:0000256" key="1">
    <source>
        <dbReference type="ARBA" id="ARBA00004651"/>
    </source>
</evidence>
<feature type="transmembrane region" description="Helical" evidence="7">
    <location>
        <begin position="20"/>
        <end position="38"/>
    </location>
</feature>
<comment type="similarity">
    <text evidence="2 7">Belongs to the MscS (TC 1.A.23) family.</text>
</comment>
<dbReference type="AlphaFoldDB" id="A0A495WA95"/>
<dbReference type="SUPFAM" id="SSF82861">
    <property type="entry name" value="Mechanosensitive channel protein MscS (YggB), transmembrane region"/>
    <property type="match status" value="1"/>
</dbReference>
<evidence type="ECO:0000256" key="3">
    <source>
        <dbReference type="ARBA" id="ARBA00022475"/>
    </source>
</evidence>
<comment type="function">
    <text evidence="7">Mechanosensitive channel that participates in the regulation of osmotic pressure changes within the cell, opening in response to stretch forces in the membrane lipid bilayer, without the need for other proteins. Contributes to normal resistance to hypoosmotic shock. Forms an ion channel of 1.0 nanosiemens conductance with a slight preference for anions.</text>
</comment>
<dbReference type="InterPro" id="IPR006685">
    <property type="entry name" value="MscS_channel_2nd"/>
</dbReference>
<proteinExistence type="inferred from homology"/>
<dbReference type="Proteomes" id="UP000270626">
    <property type="component" value="Unassembled WGS sequence"/>
</dbReference>
<evidence type="ECO:0000313" key="9">
    <source>
        <dbReference type="EMBL" id="RKT58612.1"/>
    </source>
</evidence>
<reference evidence="9 10" key="1">
    <citation type="submission" date="2018-10" db="EMBL/GenBank/DDBJ databases">
        <title>Genomic Encyclopedia of Type Strains, Phase IV (KMG-IV): sequencing the most valuable type-strain genomes for metagenomic binning, comparative biology and taxonomic classification.</title>
        <authorList>
            <person name="Goeker M."/>
        </authorList>
    </citation>
    <scope>NUCLEOTIDE SEQUENCE [LARGE SCALE GENOMIC DNA]</scope>
    <source>
        <strain evidence="9 10">DSM 23841</strain>
    </source>
</reference>
<dbReference type="Pfam" id="PF00924">
    <property type="entry name" value="MS_channel_2nd"/>
    <property type="match status" value="1"/>
</dbReference>
<name>A0A495WA95_9RHOO</name>
<dbReference type="OrthoDB" id="9809206at2"/>
<comment type="caution">
    <text evidence="7">Lacks conserved residue(s) required for the propagation of feature annotation.</text>
</comment>
<sequence length="274" mass="29418">MNEQEISRYQDIFVTALTDVGFKVLAAIVFWVVGRWLIGLAIRLLRASLERQKVDPTLMRYVGSIVNVTLNILLVIGILGYFGVQTTTFAALVAGAGIAIGAAWAGLLANFAAGAFLIVLRPFKVGDFVTVAGTVGTVTEIGLFATTINTPDNIATVVGNNKIFADNIQNFSANPFRRVDLKCQLAGAADHQAAIALLRERIAAVPNVLASPAVDVEILEFTLVGPVLAVRPYCNNDHYWQVYFDSNRVIREALAEAGFPAPMPAQSVIVSQSA</sequence>
<feature type="transmembrane region" description="Helical" evidence="7">
    <location>
        <begin position="58"/>
        <end position="83"/>
    </location>
</feature>
<dbReference type="EMBL" id="RBXP01000014">
    <property type="protein sequence ID" value="RKT58612.1"/>
    <property type="molecule type" value="Genomic_DNA"/>
</dbReference>
<keyword evidence="7" id="KW-0406">Ion transport</keyword>
<dbReference type="InterPro" id="IPR023408">
    <property type="entry name" value="MscS_beta-dom_sf"/>
</dbReference>
<keyword evidence="7" id="KW-0407">Ion channel</keyword>
<dbReference type="PANTHER" id="PTHR30221">
    <property type="entry name" value="SMALL-CONDUCTANCE MECHANOSENSITIVE CHANNEL"/>
    <property type="match status" value="1"/>
</dbReference>
<evidence type="ECO:0000256" key="5">
    <source>
        <dbReference type="ARBA" id="ARBA00022989"/>
    </source>
</evidence>
<dbReference type="Gene3D" id="3.30.70.100">
    <property type="match status" value="1"/>
</dbReference>
<evidence type="ECO:0000256" key="2">
    <source>
        <dbReference type="ARBA" id="ARBA00008017"/>
    </source>
</evidence>
<comment type="subunit">
    <text evidence="7">Homoheptamer.</text>
</comment>
<keyword evidence="5 7" id="KW-1133">Transmembrane helix</keyword>
<dbReference type="SUPFAM" id="SSF82689">
    <property type="entry name" value="Mechanosensitive channel protein MscS (YggB), C-terminal domain"/>
    <property type="match status" value="1"/>
</dbReference>
<keyword evidence="3" id="KW-1003">Cell membrane</keyword>
<comment type="caution">
    <text evidence="9">The sequence shown here is derived from an EMBL/GenBank/DDBJ whole genome shotgun (WGS) entry which is preliminary data.</text>
</comment>
<dbReference type="InterPro" id="IPR010920">
    <property type="entry name" value="LSM_dom_sf"/>
</dbReference>
<evidence type="ECO:0000256" key="4">
    <source>
        <dbReference type="ARBA" id="ARBA00022692"/>
    </source>
</evidence>
<evidence type="ECO:0000259" key="8">
    <source>
        <dbReference type="Pfam" id="PF00924"/>
    </source>
</evidence>
<keyword evidence="10" id="KW-1185">Reference proteome</keyword>
<dbReference type="GO" id="GO:0008381">
    <property type="term" value="F:mechanosensitive monoatomic ion channel activity"/>
    <property type="evidence" value="ECO:0007669"/>
    <property type="project" value="InterPro"/>
</dbReference>
<dbReference type="RefSeq" id="WP_121457982.1">
    <property type="nucleotide sequence ID" value="NZ_RBXP01000014.1"/>
</dbReference>
<evidence type="ECO:0000256" key="6">
    <source>
        <dbReference type="ARBA" id="ARBA00023136"/>
    </source>
</evidence>
<dbReference type="Gene3D" id="1.10.287.1260">
    <property type="match status" value="1"/>
</dbReference>
<accession>A0A495WA95</accession>
<comment type="subcellular location">
    <subcellularLocation>
        <location evidence="7">Cell inner membrane</location>
        <topology evidence="7">Multi-pass membrane protein</topology>
    </subcellularLocation>
    <subcellularLocation>
        <location evidence="1">Cell membrane</location>
        <topology evidence="1">Multi-pass membrane protein</topology>
    </subcellularLocation>
</comment>
<keyword evidence="6 7" id="KW-0472">Membrane</keyword>
<dbReference type="InterPro" id="IPR011066">
    <property type="entry name" value="MscS_channel_C_sf"/>
</dbReference>
<keyword evidence="7" id="KW-0997">Cell inner membrane</keyword>
<keyword evidence="4 7" id="KW-0812">Transmembrane</keyword>
<evidence type="ECO:0000256" key="7">
    <source>
        <dbReference type="RuleBase" id="RU369025"/>
    </source>
</evidence>
<dbReference type="GO" id="GO:0005886">
    <property type="term" value="C:plasma membrane"/>
    <property type="evidence" value="ECO:0007669"/>
    <property type="project" value="UniProtKB-SubCell"/>
</dbReference>
<protein>
    <recommendedName>
        <fullName evidence="7">Small-conductance mechanosensitive channel</fullName>
    </recommendedName>
</protein>
<dbReference type="SUPFAM" id="SSF50182">
    <property type="entry name" value="Sm-like ribonucleoproteins"/>
    <property type="match status" value="1"/>
</dbReference>
<feature type="domain" description="Mechanosensitive ion channel MscS" evidence="8">
    <location>
        <begin position="107"/>
        <end position="172"/>
    </location>
</feature>
<organism evidence="9 10">
    <name type="scientific">Azonexus fungiphilus</name>
    <dbReference type="NCBI Taxonomy" id="146940"/>
    <lineage>
        <taxon>Bacteria</taxon>
        <taxon>Pseudomonadati</taxon>
        <taxon>Pseudomonadota</taxon>
        <taxon>Betaproteobacteria</taxon>
        <taxon>Rhodocyclales</taxon>
        <taxon>Azonexaceae</taxon>
        <taxon>Azonexus</taxon>
    </lineage>
</organism>
<dbReference type="Gene3D" id="2.30.30.60">
    <property type="match status" value="1"/>
</dbReference>
<feature type="transmembrane region" description="Helical" evidence="7">
    <location>
        <begin position="89"/>
        <end position="120"/>
    </location>
</feature>
<dbReference type="PANTHER" id="PTHR30221:SF3">
    <property type="entry name" value="SMALL-CONDUCTANCE MECHANOSENSITIVE CHANNEL"/>
    <property type="match status" value="1"/>
</dbReference>
<keyword evidence="7" id="KW-0813">Transport</keyword>
<dbReference type="InterPro" id="IPR011014">
    <property type="entry name" value="MscS_channel_TM-2"/>
</dbReference>
<evidence type="ECO:0000313" key="10">
    <source>
        <dbReference type="Proteomes" id="UP000270626"/>
    </source>
</evidence>
<dbReference type="InterPro" id="IPR045275">
    <property type="entry name" value="MscS_archaea/bacteria_type"/>
</dbReference>
<gene>
    <name evidence="9" type="ORF">DFR40_1633</name>
</gene>